<comment type="subcellular location">
    <subcellularLocation>
        <location evidence="6">Cell outer membrane</location>
        <topology evidence="6">Lipid-anchor</topology>
    </subcellularLocation>
</comment>
<dbReference type="KEGG" id="cha:CHAB381_0693"/>
<dbReference type="InterPro" id="IPR006665">
    <property type="entry name" value="OmpA-like"/>
</dbReference>
<dbReference type="AlphaFoldDB" id="A7I183"/>
<dbReference type="GO" id="GO:0051301">
    <property type="term" value="P:cell division"/>
    <property type="evidence" value="ECO:0007669"/>
    <property type="project" value="InterPro"/>
</dbReference>
<evidence type="ECO:0000256" key="4">
    <source>
        <dbReference type="ARBA" id="ARBA00023237"/>
    </source>
</evidence>
<dbReference type="InterPro" id="IPR036737">
    <property type="entry name" value="OmpA-like_sf"/>
</dbReference>
<dbReference type="Proteomes" id="UP000002407">
    <property type="component" value="Chromosome"/>
</dbReference>
<dbReference type="PANTHER" id="PTHR30329:SF21">
    <property type="entry name" value="LIPOPROTEIN YIAD-RELATED"/>
    <property type="match status" value="1"/>
</dbReference>
<comment type="similarity">
    <text evidence="6">Belongs to the Pal lipoprotein family.</text>
</comment>
<keyword evidence="4 6" id="KW-0998">Cell outer membrane</keyword>
<evidence type="ECO:0000313" key="9">
    <source>
        <dbReference type="Proteomes" id="UP000002407"/>
    </source>
</evidence>
<dbReference type="OrthoDB" id="9809164at2"/>
<dbReference type="PROSITE" id="PS51123">
    <property type="entry name" value="OMPA_2"/>
    <property type="match status" value="1"/>
</dbReference>
<dbReference type="eggNOG" id="COG2885">
    <property type="taxonomic scope" value="Bacteria"/>
</dbReference>
<sequence length="154" mass="16653">MKHLVLLSAVVAALMVSGCSKKTPEVNSNSADALATLASKIQSEVNTVYFDFDKFNIKTSEQSKISNNAALFNQAGAESLTVKIEGNCDEWGTDEYNYALGLKRATAAKDALVKQGVAENRLSVVSYGESNLVCTDKTKACDAQNRRDEFKVGF</sequence>
<keyword evidence="3 6" id="KW-0564">Palmitate</keyword>
<dbReference type="PANTHER" id="PTHR30329">
    <property type="entry name" value="STATOR ELEMENT OF FLAGELLAR MOTOR COMPLEX"/>
    <property type="match status" value="1"/>
</dbReference>
<dbReference type="PROSITE" id="PS51257">
    <property type="entry name" value="PROKAR_LIPOPROTEIN"/>
    <property type="match status" value="1"/>
</dbReference>
<gene>
    <name evidence="6" type="primary">pal</name>
    <name evidence="8" type="ordered locus">CHAB381_0693</name>
</gene>
<reference evidence="9" key="1">
    <citation type="submission" date="2007-07" db="EMBL/GenBank/DDBJ databases">
        <title>Complete genome sequence of Campylobacter hominis ATCC BAA-381, a commensal isolated from the human gastrointestinal tract.</title>
        <authorList>
            <person name="Fouts D.E."/>
            <person name="Mongodin E.F."/>
            <person name="Puiu D."/>
            <person name="Sebastian Y."/>
            <person name="Miller W.G."/>
            <person name="Mandrell R.E."/>
            <person name="Nelson K.E."/>
        </authorList>
    </citation>
    <scope>NUCLEOTIDE SEQUENCE [LARGE SCALE GENOMIC DNA]</scope>
    <source>
        <strain evidence="9">ATCC BAA-381 / LMG 19568 / NCTC 13146 / CH001A</strain>
    </source>
</reference>
<organism evidence="8 9">
    <name type="scientific">Campylobacter hominis (strain ATCC BAA-381 / DSM 21671 / CCUG 45161 / LMG 19568 / NCTC 13146 / CH001A)</name>
    <dbReference type="NCBI Taxonomy" id="360107"/>
    <lineage>
        <taxon>Bacteria</taxon>
        <taxon>Pseudomonadati</taxon>
        <taxon>Campylobacterota</taxon>
        <taxon>Epsilonproteobacteria</taxon>
        <taxon>Campylobacterales</taxon>
        <taxon>Campylobacteraceae</taxon>
        <taxon>Campylobacter</taxon>
    </lineage>
</organism>
<protein>
    <recommendedName>
        <fullName evidence="6">Peptidoglycan-associated lipoprotein</fullName>
        <shortName evidence="6">PAL</shortName>
    </recommendedName>
</protein>
<keyword evidence="1 6" id="KW-0732">Signal</keyword>
<dbReference type="PRINTS" id="PR01021">
    <property type="entry name" value="OMPADOMAIN"/>
</dbReference>
<dbReference type="EMBL" id="CP000776">
    <property type="protein sequence ID" value="ABS52086.1"/>
    <property type="molecule type" value="Genomic_DNA"/>
</dbReference>
<evidence type="ECO:0000313" key="8">
    <source>
        <dbReference type="EMBL" id="ABS52086.1"/>
    </source>
</evidence>
<accession>A7I183</accession>
<dbReference type="InterPro" id="IPR039001">
    <property type="entry name" value="Pal"/>
</dbReference>
<dbReference type="HAMAP" id="MF_02204">
    <property type="entry name" value="Pal"/>
    <property type="match status" value="1"/>
</dbReference>
<dbReference type="GO" id="GO:0009279">
    <property type="term" value="C:cell outer membrane"/>
    <property type="evidence" value="ECO:0007669"/>
    <property type="project" value="UniProtKB-SubCell"/>
</dbReference>
<evidence type="ECO:0000256" key="3">
    <source>
        <dbReference type="ARBA" id="ARBA00023139"/>
    </source>
</evidence>
<keyword evidence="9" id="KW-1185">Reference proteome</keyword>
<dbReference type="SUPFAM" id="SSF103088">
    <property type="entry name" value="OmpA-like"/>
    <property type="match status" value="1"/>
</dbReference>
<dbReference type="STRING" id="360107.CHAB381_0693"/>
<evidence type="ECO:0000256" key="6">
    <source>
        <dbReference type="HAMAP-Rule" id="MF_02204"/>
    </source>
</evidence>
<dbReference type="RefSeq" id="WP_012108561.1">
    <property type="nucleotide sequence ID" value="NC_009714.1"/>
</dbReference>
<evidence type="ECO:0000256" key="1">
    <source>
        <dbReference type="ARBA" id="ARBA00022729"/>
    </source>
</evidence>
<evidence type="ECO:0000259" key="7">
    <source>
        <dbReference type="PROSITE" id="PS51123"/>
    </source>
</evidence>
<dbReference type="HOGENOM" id="CLU_016890_9_3_7"/>
<feature type="domain" description="OmpA-like" evidence="7">
    <location>
        <begin position="37"/>
        <end position="154"/>
    </location>
</feature>
<keyword evidence="5 6" id="KW-0449">Lipoprotein</keyword>
<dbReference type="Gene3D" id="3.30.1330.60">
    <property type="entry name" value="OmpA-like domain"/>
    <property type="match status" value="1"/>
</dbReference>
<keyword evidence="2 6" id="KW-0472">Membrane</keyword>
<dbReference type="InterPro" id="IPR006664">
    <property type="entry name" value="OMP_bac"/>
</dbReference>
<name>A7I183_CAMHC</name>
<dbReference type="InterPro" id="IPR050330">
    <property type="entry name" value="Bact_OuterMem_StrucFunc"/>
</dbReference>
<evidence type="ECO:0000256" key="5">
    <source>
        <dbReference type="ARBA" id="ARBA00023288"/>
    </source>
</evidence>
<proteinExistence type="inferred from homology"/>
<dbReference type="Pfam" id="PF00691">
    <property type="entry name" value="OmpA"/>
    <property type="match status" value="1"/>
</dbReference>
<evidence type="ECO:0000256" key="2">
    <source>
        <dbReference type="ARBA" id="ARBA00023136"/>
    </source>
</evidence>
<dbReference type="CDD" id="cd07185">
    <property type="entry name" value="OmpA_C-like"/>
    <property type="match status" value="1"/>
</dbReference>